<keyword evidence="14" id="KW-0173">Coenzyme A biosynthesis</keyword>
<accession>A0A366MTC5</accession>
<comment type="cofactor">
    <cofactor evidence="3">
        <name>NH4(+)</name>
        <dbReference type="ChEBI" id="CHEBI:28938"/>
    </cofactor>
</comment>
<comment type="cofactor">
    <cofactor evidence="2">
        <name>K(+)</name>
        <dbReference type="ChEBI" id="CHEBI:29103"/>
    </cofactor>
</comment>
<dbReference type="NCBIfam" id="TIGR00671">
    <property type="entry name" value="baf"/>
    <property type="match status" value="1"/>
</dbReference>
<dbReference type="EMBL" id="PDKB01000008">
    <property type="protein sequence ID" value="RBQ29103.1"/>
    <property type="molecule type" value="Genomic_DNA"/>
</dbReference>
<evidence type="ECO:0000256" key="16">
    <source>
        <dbReference type="ARBA" id="ARBA00040883"/>
    </source>
</evidence>
<dbReference type="EC" id="2.7.1.33" evidence="7"/>
<evidence type="ECO:0000256" key="6">
    <source>
        <dbReference type="ARBA" id="ARBA00011738"/>
    </source>
</evidence>
<keyword evidence="18" id="KW-1185">Reference proteome</keyword>
<evidence type="ECO:0000313" key="18">
    <source>
        <dbReference type="Proteomes" id="UP000252669"/>
    </source>
</evidence>
<dbReference type="PANTHER" id="PTHR34265:SF1">
    <property type="entry name" value="TYPE III PANTOTHENATE KINASE"/>
    <property type="match status" value="1"/>
</dbReference>
<keyword evidence="11 17" id="KW-0418">Kinase</keyword>
<dbReference type="Gene3D" id="3.30.420.40">
    <property type="match status" value="2"/>
</dbReference>
<evidence type="ECO:0000256" key="8">
    <source>
        <dbReference type="ARBA" id="ARBA00022490"/>
    </source>
</evidence>
<name>A0A366MTC5_9BACT</name>
<comment type="similarity">
    <text evidence="15">Belongs to the type III pantothenate kinase family.</text>
</comment>
<dbReference type="GO" id="GO:0015937">
    <property type="term" value="P:coenzyme A biosynthetic process"/>
    <property type="evidence" value="ECO:0007669"/>
    <property type="project" value="UniProtKB-UniPathway"/>
</dbReference>
<dbReference type="SUPFAM" id="SSF53067">
    <property type="entry name" value="Actin-like ATPase domain"/>
    <property type="match status" value="2"/>
</dbReference>
<dbReference type="UniPathway" id="UPA00241">
    <property type="reaction ID" value="UER00352"/>
</dbReference>
<evidence type="ECO:0000313" key="17">
    <source>
        <dbReference type="EMBL" id="RBQ29103.1"/>
    </source>
</evidence>
<dbReference type="GO" id="GO:0005737">
    <property type="term" value="C:cytoplasm"/>
    <property type="evidence" value="ECO:0007669"/>
    <property type="project" value="UniProtKB-SubCell"/>
</dbReference>
<dbReference type="InterPro" id="IPR043129">
    <property type="entry name" value="ATPase_NBD"/>
</dbReference>
<evidence type="ECO:0000256" key="2">
    <source>
        <dbReference type="ARBA" id="ARBA00001958"/>
    </source>
</evidence>
<evidence type="ECO:0000256" key="7">
    <source>
        <dbReference type="ARBA" id="ARBA00012102"/>
    </source>
</evidence>
<dbReference type="GO" id="GO:0005524">
    <property type="term" value="F:ATP binding"/>
    <property type="evidence" value="ECO:0007669"/>
    <property type="project" value="UniProtKB-KW"/>
</dbReference>
<comment type="subcellular location">
    <subcellularLocation>
        <location evidence="4">Cytoplasm</location>
    </subcellularLocation>
</comment>
<comment type="catalytic activity">
    <reaction evidence="1">
        <text>(R)-pantothenate + ATP = (R)-4'-phosphopantothenate + ADP + H(+)</text>
        <dbReference type="Rhea" id="RHEA:16373"/>
        <dbReference type="ChEBI" id="CHEBI:10986"/>
        <dbReference type="ChEBI" id="CHEBI:15378"/>
        <dbReference type="ChEBI" id="CHEBI:29032"/>
        <dbReference type="ChEBI" id="CHEBI:30616"/>
        <dbReference type="ChEBI" id="CHEBI:456216"/>
        <dbReference type="EC" id="2.7.1.33"/>
    </reaction>
</comment>
<comment type="pathway">
    <text evidence="5">Cofactor biosynthesis; coenzyme A biosynthesis; CoA from (R)-pantothenate: step 1/5.</text>
</comment>
<dbReference type="AlphaFoldDB" id="A0A366MTC5"/>
<evidence type="ECO:0000256" key="9">
    <source>
        <dbReference type="ARBA" id="ARBA00022679"/>
    </source>
</evidence>
<keyword evidence="10" id="KW-0547">Nucleotide-binding</keyword>
<evidence type="ECO:0000256" key="4">
    <source>
        <dbReference type="ARBA" id="ARBA00004496"/>
    </source>
</evidence>
<comment type="subunit">
    <text evidence="6">Homodimer.</text>
</comment>
<dbReference type="OrthoDB" id="5347692at2"/>
<evidence type="ECO:0000256" key="10">
    <source>
        <dbReference type="ARBA" id="ARBA00022741"/>
    </source>
</evidence>
<evidence type="ECO:0000256" key="12">
    <source>
        <dbReference type="ARBA" id="ARBA00022840"/>
    </source>
</evidence>
<dbReference type="Pfam" id="PF03309">
    <property type="entry name" value="Pan_kinase"/>
    <property type="match status" value="1"/>
</dbReference>
<evidence type="ECO:0000256" key="11">
    <source>
        <dbReference type="ARBA" id="ARBA00022777"/>
    </source>
</evidence>
<dbReference type="InterPro" id="IPR004619">
    <property type="entry name" value="Type_III_PanK"/>
</dbReference>
<reference evidence="17 18" key="1">
    <citation type="submission" date="2017-10" db="EMBL/GenBank/DDBJ databases">
        <title>Genomics of the genus Arcobacter.</title>
        <authorList>
            <person name="Perez-Cataluna A."/>
            <person name="Figueras M.J."/>
        </authorList>
    </citation>
    <scope>NUCLEOTIDE SEQUENCE [LARGE SCALE GENOMIC DNA]</scope>
    <source>
        <strain evidence="17 18">CECT 9230</strain>
    </source>
</reference>
<proteinExistence type="inferred from homology"/>
<keyword evidence="13" id="KW-0630">Potassium</keyword>
<dbReference type="PANTHER" id="PTHR34265">
    <property type="entry name" value="TYPE III PANTOTHENATE KINASE"/>
    <property type="match status" value="1"/>
</dbReference>
<evidence type="ECO:0000256" key="15">
    <source>
        <dbReference type="ARBA" id="ARBA00038036"/>
    </source>
</evidence>
<evidence type="ECO:0000256" key="5">
    <source>
        <dbReference type="ARBA" id="ARBA00005225"/>
    </source>
</evidence>
<evidence type="ECO:0000256" key="13">
    <source>
        <dbReference type="ARBA" id="ARBA00022958"/>
    </source>
</evidence>
<evidence type="ECO:0000256" key="3">
    <source>
        <dbReference type="ARBA" id="ARBA00001972"/>
    </source>
</evidence>
<dbReference type="NCBIfam" id="NF009872">
    <property type="entry name" value="PRK13333.1"/>
    <property type="match status" value="1"/>
</dbReference>
<dbReference type="Proteomes" id="UP000252669">
    <property type="component" value="Unassembled WGS sequence"/>
</dbReference>
<comment type="caution">
    <text evidence="17">The sequence shown here is derived from an EMBL/GenBank/DDBJ whole genome shotgun (WGS) entry which is preliminary data.</text>
</comment>
<keyword evidence="9" id="KW-0808">Transferase</keyword>
<keyword evidence="12" id="KW-0067">ATP-binding</keyword>
<evidence type="ECO:0000256" key="14">
    <source>
        <dbReference type="ARBA" id="ARBA00022993"/>
    </source>
</evidence>
<sequence length="214" mass="24456">MVGVLELILCDIGNTTFHFFIDGKHKKYFLDEKIPKFKEDIFYISVNEKATKKLLKKNPKSKDLSKFVSFETDYKGMGIDRIFASLYQENTIIVDAGSAITVDIIENSINKGGFILLGIHSFLNAYEKISKKLKVDFEKNINLDKIPLQTKDAILYALMKSIILPIKEVSLNKNIIFTGGDGEFLSQFFENSQYKKDLIFENMKRIIDANDCIA</sequence>
<protein>
    <recommendedName>
        <fullName evidence="16">Type III pantothenate kinase</fullName>
        <ecNumber evidence="7">2.7.1.33</ecNumber>
    </recommendedName>
</protein>
<keyword evidence="8" id="KW-0963">Cytoplasm</keyword>
<evidence type="ECO:0000256" key="1">
    <source>
        <dbReference type="ARBA" id="ARBA00001206"/>
    </source>
</evidence>
<gene>
    <name evidence="17" type="ORF">CRU91_05835</name>
</gene>
<dbReference type="GO" id="GO:0004594">
    <property type="term" value="F:pantothenate kinase activity"/>
    <property type="evidence" value="ECO:0007669"/>
    <property type="project" value="UniProtKB-EC"/>
</dbReference>
<organism evidence="17 18">
    <name type="scientific">Aliarcobacter vitoriensis</name>
    <dbReference type="NCBI Taxonomy" id="2011099"/>
    <lineage>
        <taxon>Bacteria</taxon>
        <taxon>Pseudomonadati</taxon>
        <taxon>Campylobacterota</taxon>
        <taxon>Epsilonproteobacteria</taxon>
        <taxon>Campylobacterales</taxon>
        <taxon>Arcobacteraceae</taxon>
        <taxon>Aliarcobacter</taxon>
    </lineage>
</organism>